<dbReference type="Pfam" id="PF04773">
    <property type="entry name" value="FecR"/>
    <property type="match status" value="1"/>
</dbReference>
<feature type="domain" description="FecR protein" evidence="2">
    <location>
        <begin position="180"/>
        <end position="275"/>
    </location>
</feature>
<name>A0A1M7C4B4_9BACT</name>
<dbReference type="PANTHER" id="PTHR30273">
    <property type="entry name" value="PERIPLASMIC SIGNAL SENSOR AND SIGMA FACTOR ACTIVATOR FECR-RELATED"/>
    <property type="match status" value="1"/>
</dbReference>
<proteinExistence type="predicted"/>
<organism evidence="4 5">
    <name type="scientific">Chitinophaga jiangningensis</name>
    <dbReference type="NCBI Taxonomy" id="1419482"/>
    <lineage>
        <taxon>Bacteria</taxon>
        <taxon>Pseudomonadati</taxon>
        <taxon>Bacteroidota</taxon>
        <taxon>Chitinophagia</taxon>
        <taxon>Chitinophagales</taxon>
        <taxon>Chitinophagaceae</taxon>
        <taxon>Chitinophaga</taxon>
    </lineage>
</organism>
<keyword evidence="1" id="KW-0812">Transmembrane</keyword>
<sequence>MEKERLRYLFQQYQRHSQSPAEQEEWLAALSDANLEPLLHEIAAEEWEHTTPATEALSAEEAQQVYEAVISHPQPARVRRLWPRMAIAASFLSCLLVAGYLYYKSKPIPAATIALQQPDVVPGATRATLTLANGRKIVLSAETDGAIAKQAGIQIKKERNGVLVYEVTDSRDVAANAVNTLSTAKGETYKIILPDRTQVWLNASSSLTYPVKFNGADRAVTLSGEGYFEVAGDPSHPFKVNAGTQQVTVLGTHFNINAYTNEQVIRTTLLEGSVKVSAGNAVAIIQPGQQSTLQNGDIGVRTVDTDQATAWKDDQFVFDGENIQYIMRMIERWYDVDVVYEGAVSREKFYGGISRYENVSEILKVLESTKSISFRIAGKTIYVKTKETKIHLK</sequence>
<keyword evidence="1" id="KW-0472">Membrane</keyword>
<dbReference type="RefSeq" id="WP_073080792.1">
    <property type="nucleotide sequence ID" value="NZ_FRBL01000004.1"/>
</dbReference>
<dbReference type="Gene3D" id="3.55.50.30">
    <property type="match status" value="1"/>
</dbReference>
<dbReference type="InterPro" id="IPR012373">
    <property type="entry name" value="Ferrdict_sens_TM"/>
</dbReference>
<dbReference type="GO" id="GO:0016989">
    <property type="term" value="F:sigma factor antagonist activity"/>
    <property type="evidence" value="ECO:0007669"/>
    <property type="project" value="TreeGrafter"/>
</dbReference>
<dbReference type="InterPro" id="IPR032508">
    <property type="entry name" value="FecR_C"/>
</dbReference>
<evidence type="ECO:0000313" key="4">
    <source>
        <dbReference type="EMBL" id="SHL62142.1"/>
    </source>
</evidence>
<feature type="domain" description="Protein FecR C-terminal" evidence="3">
    <location>
        <begin position="315"/>
        <end position="383"/>
    </location>
</feature>
<keyword evidence="1" id="KW-1133">Transmembrane helix</keyword>
<feature type="transmembrane region" description="Helical" evidence="1">
    <location>
        <begin position="81"/>
        <end position="103"/>
    </location>
</feature>
<reference evidence="4 5" key="1">
    <citation type="submission" date="2016-11" db="EMBL/GenBank/DDBJ databases">
        <authorList>
            <person name="Jaros S."/>
            <person name="Januszkiewicz K."/>
            <person name="Wedrychowicz H."/>
        </authorList>
    </citation>
    <scope>NUCLEOTIDE SEQUENCE [LARGE SCALE GENOMIC DNA]</scope>
    <source>
        <strain evidence="4 5">DSM 27406</strain>
    </source>
</reference>
<dbReference type="OrthoDB" id="1099963at2"/>
<dbReference type="InterPro" id="IPR006860">
    <property type="entry name" value="FecR"/>
</dbReference>
<evidence type="ECO:0000259" key="2">
    <source>
        <dbReference type="Pfam" id="PF04773"/>
    </source>
</evidence>
<accession>A0A1M7C4B4</accession>
<protein>
    <submittedName>
        <fullName evidence="4">FecR family protein</fullName>
    </submittedName>
</protein>
<dbReference type="EMBL" id="FRBL01000004">
    <property type="protein sequence ID" value="SHL62142.1"/>
    <property type="molecule type" value="Genomic_DNA"/>
</dbReference>
<dbReference type="Proteomes" id="UP000184420">
    <property type="component" value="Unassembled WGS sequence"/>
</dbReference>
<dbReference type="Pfam" id="PF16344">
    <property type="entry name" value="FecR_C"/>
    <property type="match status" value="1"/>
</dbReference>
<keyword evidence="5" id="KW-1185">Reference proteome</keyword>
<dbReference type="STRING" id="1419482.SAMN05444266_104191"/>
<dbReference type="AlphaFoldDB" id="A0A1M7C4B4"/>
<evidence type="ECO:0000313" key="5">
    <source>
        <dbReference type="Proteomes" id="UP000184420"/>
    </source>
</evidence>
<gene>
    <name evidence="4" type="ORF">SAMN05444266_104191</name>
</gene>
<dbReference type="PANTHER" id="PTHR30273:SF2">
    <property type="entry name" value="PROTEIN FECR"/>
    <property type="match status" value="1"/>
</dbReference>
<evidence type="ECO:0000259" key="3">
    <source>
        <dbReference type="Pfam" id="PF16344"/>
    </source>
</evidence>
<dbReference type="Gene3D" id="2.60.120.1440">
    <property type="match status" value="1"/>
</dbReference>
<evidence type="ECO:0000256" key="1">
    <source>
        <dbReference type="SAM" id="Phobius"/>
    </source>
</evidence>